<dbReference type="EMBL" id="JARBDR010000328">
    <property type="protein sequence ID" value="KAJ8316435.1"/>
    <property type="molecule type" value="Genomic_DNA"/>
</dbReference>
<protein>
    <recommendedName>
        <fullName evidence="3">Ig-like domain-containing protein</fullName>
    </recommendedName>
</protein>
<organism evidence="1 2">
    <name type="scientific">Tegillarca granosa</name>
    <name type="common">Malaysian cockle</name>
    <name type="synonym">Anadara granosa</name>
    <dbReference type="NCBI Taxonomy" id="220873"/>
    <lineage>
        <taxon>Eukaryota</taxon>
        <taxon>Metazoa</taxon>
        <taxon>Spiralia</taxon>
        <taxon>Lophotrochozoa</taxon>
        <taxon>Mollusca</taxon>
        <taxon>Bivalvia</taxon>
        <taxon>Autobranchia</taxon>
        <taxon>Pteriomorphia</taxon>
        <taxon>Arcoida</taxon>
        <taxon>Arcoidea</taxon>
        <taxon>Arcidae</taxon>
        <taxon>Tegillarca</taxon>
    </lineage>
</organism>
<sequence>MFYLLVKVNAAWTLTGSSEFAVLIEDFVLTCKPETNANAIIWRRSGTTIAAIEYNNRCDIQNPDPQFEYTCEPGPVYKLTIPASVMTNNQHNIVWRCESTFVPVSSVSLNSANLGYPAVNVLYENTPKTFTCVSNGCRPKANITVTSNGVLLGQRTERQGTQSDGLIVTTLTQTITASRGDIPSVEPTLSGYTTGTVLYEGDNSLTITGQQSGGHPLSVISWSCNGQTGTQNSSGTVASSYVQLTWKTKSKNLKKKLDCTLKFNDKSKIFTMKAFIPMKSVIVTNCKRQENTEMSALVQVFVIRKRNCLVDEYLCNKIEEIAFLAIPATFVSNSNYQILDI</sequence>
<proteinExistence type="predicted"/>
<gene>
    <name evidence="1" type="ORF">KUTeg_006449</name>
</gene>
<evidence type="ECO:0000313" key="1">
    <source>
        <dbReference type="EMBL" id="KAJ8316435.1"/>
    </source>
</evidence>
<accession>A0ABQ9FJH2</accession>
<evidence type="ECO:0000313" key="2">
    <source>
        <dbReference type="Proteomes" id="UP001217089"/>
    </source>
</evidence>
<dbReference type="Proteomes" id="UP001217089">
    <property type="component" value="Unassembled WGS sequence"/>
</dbReference>
<comment type="caution">
    <text evidence="1">The sequence shown here is derived from an EMBL/GenBank/DDBJ whole genome shotgun (WGS) entry which is preliminary data.</text>
</comment>
<evidence type="ECO:0008006" key="3">
    <source>
        <dbReference type="Google" id="ProtNLM"/>
    </source>
</evidence>
<reference evidence="1 2" key="1">
    <citation type="submission" date="2022-12" db="EMBL/GenBank/DDBJ databases">
        <title>Chromosome-level genome of Tegillarca granosa.</title>
        <authorList>
            <person name="Kim J."/>
        </authorList>
    </citation>
    <scope>NUCLEOTIDE SEQUENCE [LARGE SCALE GENOMIC DNA]</scope>
    <source>
        <strain evidence="1">Teg-2019</strain>
        <tissue evidence="1">Adductor muscle</tissue>
    </source>
</reference>
<name>A0ABQ9FJH2_TEGGR</name>
<keyword evidence="2" id="KW-1185">Reference proteome</keyword>